<proteinExistence type="predicted"/>
<accession>A0ABY4FLS9</accession>
<evidence type="ECO:0000256" key="1">
    <source>
        <dbReference type="SAM" id="Phobius"/>
    </source>
</evidence>
<dbReference type="EMBL" id="CP095045">
    <property type="protein sequence ID" value="UOQ57234.1"/>
    <property type="molecule type" value="Genomic_DNA"/>
</dbReference>
<sequence>MTYQPPQQQYVYQQVVKPPSNGMAVTALILGIVAIVIGIWSPIPFVGIGAAFFAFLPAVLAVIFGHVGAGTAKKVRVGKGMATTGLVLGYLTLGLIVAVTIFWIIAGAVGSSSSSTM</sequence>
<reference evidence="2 3" key="1">
    <citation type="submission" date="2022-04" db="EMBL/GenBank/DDBJ databases">
        <title>Leucobacter sp. isolated from rhizosphere of garlic.</title>
        <authorList>
            <person name="Won M."/>
            <person name="Lee C.-M."/>
            <person name="Woen H.-Y."/>
            <person name="Kwon S.-W."/>
        </authorList>
    </citation>
    <scope>NUCLEOTIDE SEQUENCE [LARGE SCALE GENOMIC DNA]</scope>
    <source>
        <strain evidence="2 3">H21R-40</strain>
    </source>
</reference>
<name>A0ABY4FLS9_9MICO</name>
<evidence type="ECO:0000313" key="3">
    <source>
        <dbReference type="Proteomes" id="UP000831786"/>
    </source>
</evidence>
<dbReference type="RefSeq" id="WP_244727896.1">
    <property type="nucleotide sequence ID" value="NZ_CP095045.1"/>
</dbReference>
<protein>
    <recommendedName>
        <fullName evidence="4">DUF4190 domain-containing protein</fullName>
    </recommendedName>
</protein>
<keyword evidence="3" id="KW-1185">Reference proteome</keyword>
<keyword evidence="1" id="KW-0812">Transmembrane</keyword>
<keyword evidence="1" id="KW-0472">Membrane</keyword>
<feature type="transmembrane region" description="Helical" evidence="1">
    <location>
        <begin position="21"/>
        <end position="40"/>
    </location>
</feature>
<evidence type="ECO:0008006" key="4">
    <source>
        <dbReference type="Google" id="ProtNLM"/>
    </source>
</evidence>
<dbReference type="Proteomes" id="UP000831786">
    <property type="component" value="Chromosome"/>
</dbReference>
<organism evidence="2 3">
    <name type="scientific">Leucobacter allii</name>
    <dbReference type="NCBI Taxonomy" id="2932247"/>
    <lineage>
        <taxon>Bacteria</taxon>
        <taxon>Bacillati</taxon>
        <taxon>Actinomycetota</taxon>
        <taxon>Actinomycetes</taxon>
        <taxon>Micrococcales</taxon>
        <taxon>Microbacteriaceae</taxon>
        <taxon>Leucobacter</taxon>
    </lineage>
</organism>
<feature type="transmembrane region" description="Helical" evidence="1">
    <location>
        <begin position="87"/>
        <end position="109"/>
    </location>
</feature>
<evidence type="ECO:0000313" key="2">
    <source>
        <dbReference type="EMBL" id="UOQ57234.1"/>
    </source>
</evidence>
<keyword evidence="1" id="KW-1133">Transmembrane helix</keyword>
<feature type="transmembrane region" description="Helical" evidence="1">
    <location>
        <begin position="46"/>
        <end position="67"/>
    </location>
</feature>
<gene>
    <name evidence="2" type="ORF">MUN78_16515</name>
</gene>